<sequence>MKQIRRHSLQQKAKARRSGPKALQKAKNLGALANITTFMGYWDPTHLRFRIAVHVPEGETPPDVNSLIENALAESDSPDPRLGRQTLPHSIRSTRRSKRQQALREIERAGTRTPPQPPPTVATTPCTFLGSSPDEAQQRITDGNSDSDRQNRGFSSFLDADKTCNDDFVPRNSAQTPTAHVPNSIQPTEAYQNHDPATVEEGQPAGRTWLQNASIDEIEASYSNGLLASENTAETQPAICDSRSTGTNTMVLLGRNVEPARRVSRTAWRHLARDSLLLLNNMLQYLPRRGDQLPPGYALTEPGIG</sequence>
<evidence type="ECO:0000256" key="1">
    <source>
        <dbReference type="SAM" id="MobiDB-lite"/>
    </source>
</evidence>
<dbReference type="Proteomes" id="UP000245956">
    <property type="component" value="Unassembled WGS sequence"/>
</dbReference>
<feature type="region of interest" description="Disordered" evidence="1">
    <location>
        <begin position="74"/>
        <end position="158"/>
    </location>
</feature>
<feature type="compositionally biased region" description="Polar residues" evidence="1">
    <location>
        <begin position="134"/>
        <end position="144"/>
    </location>
</feature>
<proteinExistence type="predicted"/>
<protein>
    <submittedName>
        <fullName evidence="2">Uncharacterized protein</fullName>
    </submittedName>
</protein>
<feature type="region of interest" description="Disordered" evidence="1">
    <location>
        <begin position="1"/>
        <end position="24"/>
    </location>
</feature>
<evidence type="ECO:0000313" key="3">
    <source>
        <dbReference type="Proteomes" id="UP000245956"/>
    </source>
</evidence>
<feature type="compositionally biased region" description="Basic residues" evidence="1">
    <location>
        <begin position="92"/>
        <end position="101"/>
    </location>
</feature>
<reference evidence="2 3" key="1">
    <citation type="journal article" date="2016" name="Front. Microbiol.">
        <title>Genome and transcriptome sequences reveal the specific parasitism of the nematophagous Purpureocillium lilacinum 36-1.</title>
        <authorList>
            <person name="Xie J."/>
            <person name="Li S."/>
            <person name="Mo C."/>
            <person name="Xiao X."/>
            <person name="Peng D."/>
            <person name="Wang G."/>
            <person name="Xiao Y."/>
        </authorList>
    </citation>
    <scope>NUCLEOTIDE SEQUENCE [LARGE SCALE GENOMIC DNA]</scope>
    <source>
        <strain evidence="2 3">36-1</strain>
    </source>
</reference>
<dbReference type="AlphaFoldDB" id="A0A2U3DPS2"/>
<gene>
    <name evidence="2" type="ORF">PCL_11350</name>
</gene>
<accession>A0A2U3DPS2</accession>
<name>A0A2U3DPS2_PURLI</name>
<feature type="compositionally biased region" description="Basic residues" evidence="1">
    <location>
        <begin position="1"/>
        <end position="19"/>
    </location>
</feature>
<comment type="caution">
    <text evidence="2">The sequence shown here is derived from an EMBL/GenBank/DDBJ whole genome shotgun (WGS) entry which is preliminary data.</text>
</comment>
<organism evidence="2 3">
    <name type="scientific">Purpureocillium lilacinum</name>
    <name type="common">Paecilomyces lilacinus</name>
    <dbReference type="NCBI Taxonomy" id="33203"/>
    <lineage>
        <taxon>Eukaryota</taxon>
        <taxon>Fungi</taxon>
        <taxon>Dikarya</taxon>
        <taxon>Ascomycota</taxon>
        <taxon>Pezizomycotina</taxon>
        <taxon>Sordariomycetes</taxon>
        <taxon>Hypocreomycetidae</taxon>
        <taxon>Hypocreales</taxon>
        <taxon>Ophiocordycipitaceae</taxon>
        <taxon>Purpureocillium</taxon>
    </lineage>
</organism>
<dbReference type="EMBL" id="LCWV01000077">
    <property type="protein sequence ID" value="PWI64252.1"/>
    <property type="molecule type" value="Genomic_DNA"/>
</dbReference>
<evidence type="ECO:0000313" key="2">
    <source>
        <dbReference type="EMBL" id="PWI64252.1"/>
    </source>
</evidence>